<organism evidence="1 2">
    <name type="scientific">Streptomyces phage OlympicHelado</name>
    <dbReference type="NCBI Taxonomy" id="1897524"/>
    <lineage>
        <taxon>Viruses</taxon>
        <taxon>Duplodnaviria</taxon>
        <taxon>Heunggongvirae</taxon>
        <taxon>Uroviricota</taxon>
        <taxon>Caudoviricetes</taxon>
        <taxon>Rimavirus</taxon>
        <taxon>Rimavirus rima</taxon>
    </lineage>
</organism>
<proteinExistence type="predicted"/>
<dbReference type="Proteomes" id="UP000224592">
    <property type="component" value="Segment"/>
</dbReference>
<protein>
    <submittedName>
        <fullName evidence="1">Uncharacterized protein</fullName>
    </submittedName>
</protein>
<evidence type="ECO:0000313" key="1">
    <source>
        <dbReference type="EMBL" id="AOZ64927.1"/>
    </source>
</evidence>
<dbReference type="EMBL" id="KX670789">
    <property type="protein sequence ID" value="AOZ64927.1"/>
    <property type="molecule type" value="Genomic_DNA"/>
</dbReference>
<reference evidence="1 2" key="1">
    <citation type="submission" date="2016-08" db="EMBL/GenBank/DDBJ databases">
        <authorList>
            <person name="Delwel I.O."/>
            <person name="Rosado J.E."/>
            <person name="Bhuiyan S."/>
            <person name="Layton S.R."/>
            <person name="Benjamin R.C."/>
            <person name="Hughes L.E."/>
            <person name="Garlena R.A."/>
            <person name="Russell D.A."/>
            <person name="Pope W.H."/>
            <person name="Jacobs-Sera D."/>
            <person name="Hendrix R.W."/>
            <person name="Hatfull G.F."/>
        </authorList>
    </citation>
    <scope>NUCLEOTIDE SEQUENCE [LARGE SCALE GENOMIC DNA]</scope>
</reference>
<sequence length="72" mass="7775">MARNAFESNEDRDIDALGGEGPAVVLPALESTHEYVLQKLPSGKVAVVTKETGVRTPKKAVDEGIDYSVFEQ</sequence>
<accession>A0A1I9SDK0</accession>
<gene>
    <name evidence="1" type="ORF">SEA_OLYMPICHELADO_62</name>
</gene>
<evidence type="ECO:0000313" key="2">
    <source>
        <dbReference type="Proteomes" id="UP000224592"/>
    </source>
</evidence>
<name>A0A1I9SDK0_9CAUD</name>